<dbReference type="SUPFAM" id="SSF57959">
    <property type="entry name" value="Leucine zipper domain"/>
    <property type="match status" value="1"/>
</dbReference>
<dbReference type="GO" id="GO:0003700">
    <property type="term" value="F:DNA-binding transcription factor activity"/>
    <property type="evidence" value="ECO:0007669"/>
    <property type="project" value="InterPro"/>
</dbReference>
<dbReference type="GeneID" id="27337262"/>
<dbReference type="Gene3D" id="1.20.5.170">
    <property type="match status" value="1"/>
</dbReference>
<feature type="domain" description="BZIP" evidence="2">
    <location>
        <begin position="137"/>
        <end position="193"/>
    </location>
</feature>
<dbReference type="Proteomes" id="UP000053328">
    <property type="component" value="Unassembled WGS sequence"/>
</dbReference>
<dbReference type="OrthoDB" id="4144470at2759"/>
<feature type="region of interest" description="Disordered" evidence="1">
    <location>
        <begin position="188"/>
        <end position="234"/>
    </location>
</feature>
<dbReference type="PROSITE" id="PS50217">
    <property type="entry name" value="BZIP"/>
    <property type="match status" value="1"/>
</dbReference>
<dbReference type="EMBL" id="KN847499">
    <property type="protein sequence ID" value="KIW10880.1"/>
    <property type="molecule type" value="Genomic_DNA"/>
</dbReference>
<feature type="region of interest" description="Disordered" evidence="1">
    <location>
        <begin position="79"/>
        <end position="100"/>
    </location>
</feature>
<dbReference type="InterPro" id="IPR046347">
    <property type="entry name" value="bZIP_sf"/>
</dbReference>
<feature type="region of interest" description="Disordered" evidence="1">
    <location>
        <begin position="125"/>
        <end position="156"/>
    </location>
</feature>
<protein>
    <recommendedName>
        <fullName evidence="2">BZIP domain-containing protein</fullName>
    </recommendedName>
</protein>
<feature type="compositionally biased region" description="Basic and acidic residues" evidence="1">
    <location>
        <begin position="134"/>
        <end position="152"/>
    </location>
</feature>
<reference evidence="3 4" key="1">
    <citation type="submission" date="2015-01" db="EMBL/GenBank/DDBJ databases">
        <title>The Genome Sequence of Exophiala spinifera CBS89968.</title>
        <authorList>
            <consortium name="The Broad Institute Genomics Platform"/>
            <person name="Cuomo C."/>
            <person name="de Hoog S."/>
            <person name="Gorbushina A."/>
            <person name="Stielow B."/>
            <person name="Teixiera M."/>
            <person name="Abouelleil A."/>
            <person name="Chapman S.B."/>
            <person name="Priest M."/>
            <person name="Young S.K."/>
            <person name="Wortman J."/>
            <person name="Nusbaum C."/>
            <person name="Birren B."/>
        </authorList>
    </citation>
    <scope>NUCLEOTIDE SEQUENCE [LARGE SCALE GENOMIC DNA]</scope>
    <source>
        <strain evidence="3 4">CBS 89968</strain>
    </source>
</reference>
<evidence type="ECO:0000313" key="4">
    <source>
        <dbReference type="Proteomes" id="UP000053328"/>
    </source>
</evidence>
<gene>
    <name evidence="3" type="ORF">PV08_10179</name>
</gene>
<dbReference type="VEuPathDB" id="FungiDB:PV08_10179"/>
<evidence type="ECO:0000259" key="2">
    <source>
        <dbReference type="PROSITE" id="PS50217"/>
    </source>
</evidence>
<keyword evidence="4" id="KW-1185">Reference proteome</keyword>
<dbReference type="SMART" id="SM00338">
    <property type="entry name" value="BRLZ"/>
    <property type="match status" value="1"/>
</dbReference>
<organism evidence="3 4">
    <name type="scientific">Exophiala spinifera</name>
    <dbReference type="NCBI Taxonomy" id="91928"/>
    <lineage>
        <taxon>Eukaryota</taxon>
        <taxon>Fungi</taxon>
        <taxon>Dikarya</taxon>
        <taxon>Ascomycota</taxon>
        <taxon>Pezizomycotina</taxon>
        <taxon>Eurotiomycetes</taxon>
        <taxon>Chaetothyriomycetidae</taxon>
        <taxon>Chaetothyriales</taxon>
        <taxon>Herpotrichiellaceae</taxon>
        <taxon>Exophiala</taxon>
    </lineage>
</organism>
<dbReference type="RefSeq" id="XP_016231096.1">
    <property type="nucleotide sequence ID" value="XM_016384494.1"/>
</dbReference>
<sequence length="234" mass="26344">MAYGTSAAHVVDGGDDVFSRSFAHHMASTQSQHDLDGFLSGQQEAFWEDFGDEEVLKSTPSSYHHYHHDHQQMEVTFPQSGQHSAAGGGGGGDMDFVSSVGSPSVSSESFFDRSWASAQHPAPLDRISPFFKRSPQEEKHERRKAQNREAQRSYRRRRDALLERAQSQLKLSEQEIIRLQTENEEMGRLLRSLHGESLAPGSLPDRRPRPDKAYSPPAGAQKKGRHEQLECRYV</sequence>
<proteinExistence type="predicted"/>
<evidence type="ECO:0000313" key="3">
    <source>
        <dbReference type="EMBL" id="KIW10880.1"/>
    </source>
</evidence>
<accession>A0A0D2AWN5</accession>
<dbReference type="AlphaFoldDB" id="A0A0D2AWN5"/>
<name>A0A0D2AWN5_9EURO</name>
<dbReference type="CDD" id="cd14688">
    <property type="entry name" value="bZIP_YAP"/>
    <property type="match status" value="1"/>
</dbReference>
<evidence type="ECO:0000256" key="1">
    <source>
        <dbReference type="SAM" id="MobiDB-lite"/>
    </source>
</evidence>
<dbReference type="HOGENOM" id="CLU_1185037_0_0_1"/>
<dbReference type="InterPro" id="IPR004827">
    <property type="entry name" value="bZIP"/>
</dbReference>